<dbReference type="Pfam" id="PF01730">
    <property type="entry name" value="UreF"/>
    <property type="match status" value="1"/>
</dbReference>
<sequence length="119" mass="12031">MAAHLRDWSYRAAVLSGESPGHHPIVFGALAARLGVPLRESLAALGLGAVTSLVSAAARLGLIGPAASVRLAAGAGPALAAAVDAAVSGPARRVFGSWFPELEIAAARHPSLPFRMFAT</sequence>
<dbReference type="PANTHER" id="PTHR33620:SF1">
    <property type="entry name" value="UREASE ACCESSORY PROTEIN F"/>
    <property type="match status" value="1"/>
</dbReference>
<reference evidence="3 4" key="1">
    <citation type="journal article" date="2023" name="ISME J.">
        <title>Thermophilic Dehalococcoidia with unusual traits shed light on an unexpected past.</title>
        <authorList>
            <person name="Palmer M."/>
            <person name="Covington J.K."/>
            <person name="Zhou E.M."/>
            <person name="Thomas S.C."/>
            <person name="Habib N."/>
            <person name="Seymour C.O."/>
            <person name="Lai D."/>
            <person name="Johnston J."/>
            <person name="Hashimi A."/>
            <person name="Jiao J.Y."/>
            <person name="Muok A.R."/>
            <person name="Liu L."/>
            <person name="Xian W.D."/>
            <person name="Zhi X.Y."/>
            <person name="Li M.M."/>
            <person name="Silva L.P."/>
            <person name="Bowen B.P."/>
            <person name="Louie K."/>
            <person name="Briegel A."/>
            <person name="Pett-Ridge J."/>
            <person name="Weber P.K."/>
            <person name="Tocheva E.I."/>
            <person name="Woyke T."/>
            <person name="Northen T.R."/>
            <person name="Mayali X."/>
            <person name="Li W.J."/>
            <person name="Hedlund B.P."/>
        </authorList>
    </citation>
    <scope>NUCLEOTIDE SEQUENCE [LARGE SCALE GENOMIC DNA]</scope>
    <source>
        <strain evidence="3 4">YIM 72310</strain>
    </source>
</reference>
<dbReference type="Proteomes" id="UP001212803">
    <property type="component" value="Chromosome"/>
</dbReference>
<dbReference type="PANTHER" id="PTHR33620">
    <property type="entry name" value="UREASE ACCESSORY PROTEIN F"/>
    <property type="match status" value="1"/>
</dbReference>
<evidence type="ECO:0000256" key="2">
    <source>
        <dbReference type="ARBA" id="ARBA00023186"/>
    </source>
</evidence>
<dbReference type="RefSeq" id="WP_270058011.1">
    <property type="nucleotide sequence ID" value="NZ_CP115149.1"/>
</dbReference>
<keyword evidence="4" id="KW-1185">Reference proteome</keyword>
<evidence type="ECO:0000256" key="1">
    <source>
        <dbReference type="ARBA" id="ARBA00022988"/>
    </source>
</evidence>
<dbReference type="InterPro" id="IPR038277">
    <property type="entry name" value="UreF_sf"/>
</dbReference>
<accession>A0ABY7MCK6</accession>
<keyword evidence="1" id="KW-0996">Nickel insertion</keyword>
<evidence type="ECO:0000313" key="4">
    <source>
        <dbReference type="Proteomes" id="UP001212803"/>
    </source>
</evidence>
<protein>
    <recommendedName>
        <fullName evidence="5">Urease accessory protein UreF</fullName>
    </recommendedName>
</protein>
<evidence type="ECO:0000313" key="3">
    <source>
        <dbReference type="EMBL" id="WBL37498.1"/>
    </source>
</evidence>
<gene>
    <name evidence="3" type="ORF">O0235_01460</name>
</gene>
<dbReference type="Gene3D" id="1.10.4190.10">
    <property type="entry name" value="Urease accessory protein UreF"/>
    <property type="match status" value="1"/>
</dbReference>
<dbReference type="InterPro" id="IPR002639">
    <property type="entry name" value="UreF"/>
</dbReference>
<dbReference type="EMBL" id="CP115149">
    <property type="protein sequence ID" value="WBL37498.1"/>
    <property type="molecule type" value="Genomic_DNA"/>
</dbReference>
<organism evidence="3 4">
    <name type="scientific">Tepidiforma flava</name>
    <dbReference type="NCBI Taxonomy" id="3004094"/>
    <lineage>
        <taxon>Bacteria</taxon>
        <taxon>Bacillati</taxon>
        <taxon>Chloroflexota</taxon>
        <taxon>Tepidiformia</taxon>
        <taxon>Tepidiformales</taxon>
        <taxon>Tepidiformaceae</taxon>
        <taxon>Tepidiforma</taxon>
    </lineage>
</organism>
<name>A0ABY7MCK6_9CHLR</name>
<evidence type="ECO:0008006" key="5">
    <source>
        <dbReference type="Google" id="ProtNLM"/>
    </source>
</evidence>
<proteinExistence type="predicted"/>
<keyword evidence="2" id="KW-0143">Chaperone</keyword>